<dbReference type="EMBL" id="JACDTY010000003">
    <property type="protein sequence ID" value="MBA1140207.1"/>
    <property type="molecule type" value="Genomic_DNA"/>
</dbReference>
<evidence type="ECO:0000259" key="1">
    <source>
        <dbReference type="Pfam" id="PF08241"/>
    </source>
</evidence>
<gene>
    <name evidence="2" type="ORF">H0241_08030</name>
</gene>
<dbReference type="GO" id="GO:0032259">
    <property type="term" value="P:methylation"/>
    <property type="evidence" value="ECO:0007669"/>
    <property type="project" value="UniProtKB-KW"/>
</dbReference>
<dbReference type="SUPFAM" id="SSF53335">
    <property type="entry name" value="S-adenosyl-L-methionine-dependent methyltransferases"/>
    <property type="match status" value="1"/>
</dbReference>
<accession>A0A838B2E2</accession>
<dbReference type="InterPro" id="IPR050508">
    <property type="entry name" value="Methyltransf_Superfamily"/>
</dbReference>
<keyword evidence="2" id="KW-0808">Transferase</keyword>
<dbReference type="CDD" id="cd02440">
    <property type="entry name" value="AdoMet_MTases"/>
    <property type="match status" value="1"/>
</dbReference>
<organism evidence="2 3">
    <name type="scientific">Mesorhizobium neociceri</name>
    <dbReference type="NCBI Taxonomy" id="1307853"/>
    <lineage>
        <taxon>Bacteria</taxon>
        <taxon>Pseudomonadati</taxon>
        <taxon>Pseudomonadota</taxon>
        <taxon>Alphaproteobacteria</taxon>
        <taxon>Hyphomicrobiales</taxon>
        <taxon>Phyllobacteriaceae</taxon>
        <taxon>Mesorhizobium</taxon>
    </lineage>
</organism>
<dbReference type="InterPro" id="IPR013216">
    <property type="entry name" value="Methyltransf_11"/>
</dbReference>
<dbReference type="RefSeq" id="WP_181056906.1">
    <property type="nucleotide sequence ID" value="NZ_JACDTY010000003.1"/>
</dbReference>
<keyword evidence="3" id="KW-1185">Reference proteome</keyword>
<dbReference type="Pfam" id="PF08241">
    <property type="entry name" value="Methyltransf_11"/>
    <property type="match status" value="1"/>
</dbReference>
<protein>
    <submittedName>
        <fullName evidence="2">Methyltransferase domain-containing protein</fullName>
    </submittedName>
</protein>
<dbReference type="Proteomes" id="UP000558284">
    <property type="component" value="Unassembled WGS sequence"/>
</dbReference>
<comment type="caution">
    <text evidence="2">The sequence shown here is derived from an EMBL/GenBank/DDBJ whole genome shotgun (WGS) entry which is preliminary data.</text>
</comment>
<dbReference type="GO" id="GO:0008757">
    <property type="term" value="F:S-adenosylmethionine-dependent methyltransferase activity"/>
    <property type="evidence" value="ECO:0007669"/>
    <property type="project" value="InterPro"/>
</dbReference>
<reference evidence="2 3" key="1">
    <citation type="submission" date="2020-07" db="EMBL/GenBank/DDBJ databases">
        <title>Definition of the novel symbiovar canariense within Mesorhizobium novociceri, a new species of genus Mesorhizobium nodulating Cicer canariense in the Caldera de Taburiente National Park (La Palma, Canary Islands).</title>
        <authorList>
            <person name="Leon-Barrios M."/>
            <person name="Perez-Yepez J."/>
            <person name="Flores-Felix J.D."/>
            <person name="Ramirez-Baena M.H."/>
            <person name="Pulido-Suarez L."/>
            <person name="Igual J.M."/>
            <person name="Velazquez E."/>
            <person name="Peix A."/>
        </authorList>
    </citation>
    <scope>NUCLEOTIDE SEQUENCE [LARGE SCALE GENOMIC DNA]</scope>
    <source>
        <strain evidence="2 3">CCANP35</strain>
    </source>
</reference>
<proteinExistence type="predicted"/>
<dbReference type="Gene3D" id="3.40.50.150">
    <property type="entry name" value="Vaccinia Virus protein VP39"/>
    <property type="match status" value="1"/>
</dbReference>
<dbReference type="InterPro" id="IPR029063">
    <property type="entry name" value="SAM-dependent_MTases_sf"/>
</dbReference>
<evidence type="ECO:0000313" key="2">
    <source>
        <dbReference type="EMBL" id="MBA1140207.1"/>
    </source>
</evidence>
<dbReference type="AlphaFoldDB" id="A0A838B2E2"/>
<sequence>MRRPRFIAEQARHARGLLGRLIAFIMSRETWTENKRAIEALGIEESDHVLDIGCGHGRSLAALAAHAANGHVVGVDPSELMAEIAMRRNRMLVKAQRVEVSIAGVGALPFADAVFDKALCVHVVYFWNGLDAALREIARVLKPGGRLALVFRTNEDETTVRAFPADVYRFPAFADVTSALVGAGFTLDHTGERGGGPTLLLATKSANAAELPG</sequence>
<name>A0A838B2E2_9HYPH</name>
<evidence type="ECO:0000313" key="3">
    <source>
        <dbReference type="Proteomes" id="UP000558284"/>
    </source>
</evidence>
<feature type="domain" description="Methyltransferase type 11" evidence="1">
    <location>
        <begin position="50"/>
        <end position="148"/>
    </location>
</feature>
<keyword evidence="2" id="KW-0489">Methyltransferase</keyword>
<dbReference type="PANTHER" id="PTHR42912">
    <property type="entry name" value="METHYLTRANSFERASE"/>
    <property type="match status" value="1"/>
</dbReference>